<evidence type="ECO:0000313" key="1">
    <source>
        <dbReference type="EMBL" id="SVC80871.1"/>
    </source>
</evidence>
<proteinExistence type="predicted"/>
<dbReference type="EMBL" id="UINC01112142">
    <property type="protein sequence ID" value="SVC80871.1"/>
    <property type="molecule type" value="Genomic_DNA"/>
</dbReference>
<feature type="non-terminal residue" evidence="1">
    <location>
        <position position="1"/>
    </location>
</feature>
<reference evidence="1" key="1">
    <citation type="submission" date="2018-05" db="EMBL/GenBank/DDBJ databases">
        <authorList>
            <person name="Lanie J.A."/>
            <person name="Ng W.-L."/>
            <person name="Kazmierczak K.M."/>
            <person name="Andrzejewski T.M."/>
            <person name="Davidsen T.M."/>
            <person name="Wayne K.J."/>
            <person name="Tettelin H."/>
            <person name="Glass J.I."/>
            <person name="Rusch D."/>
            <person name="Podicherti R."/>
            <person name="Tsui H.-C.T."/>
            <person name="Winkler M.E."/>
        </authorList>
    </citation>
    <scope>NUCLEOTIDE SEQUENCE</scope>
</reference>
<accession>A0A382Q9E7</accession>
<gene>
    <name evidence="1" type="ORF">METZ01_LOCUS333725</name>
</gene>
<dbReference type="AlphaFoldDB" id="A0A382Q9E7"/>
<name>A0A382Q9E7_9ZZZZ</name>
<organism evidence="1">
    <name type="scientific">marine metagenome</name>
    <dbReference type="NCBI Taxonomy" id="408172"/>
    <lineage>
        <taxon>unclassified sequences</taxon>
        <taxon>metagenomes</taxon>
        <taxon>ecological metagenomes</taxon>
    </lineage>
</organism>
<sequence>PPEISSTTIADDNSYIDVKFNGELLFTNDNGSGALVPGDFDLIFIQNTGNATAATILSLKKDDDMSEALASPLSGGETVIRIFLNITGTGAGVETITVVPTDAFSIYDAAGHSATTTINPVNKDTLFDMVAPQLTDPITFLSNINDPGGGMRYVRDNMPDIKVQVYDALSIGDNKITVRATATISGFPDATVFLSEDNGTTFATSVDIIGNNTPVALIIARLADGSELPDGSYSAVVITVTDEAGNSRSVTVDPFTIDATPPEFSSVVIIDPDSPTNSRLTVAFDSDVYKTNDGIGELGAGDQGYFKTVVTGGIAVVSSFAQNILEHNPSTRDTVV</sequence>
<dbReference type="InterPro" id="IPR013783">
    <property type="entry name" value="Ig-like_fold"/>
</dbReference>
<dbReference type="Gene3D" id="2.60.40.10">
    <property type="entry name" value="Immunoglobulins"/>
    <property type="match status" value="1"/>
</dbReference>
<feature type="non-terminal residue" evidence="1">
    <location>
        <position position="336"/>
    </location>
</feature>
<protein>
    <recommendedName>
        <fullName evidence="2">Bacterial Ig-like domain-containing protein</fullName>
    </recommendedName>
</protein>
<evidence type="ECO:0008006" key="2">
    <source>
        <dbReference type="Google" id="ProtNLM"/>
    </source>
</evidence>